<feature type="transmembrane region" description="Helical" evidence="6">
    <location>
        <begin position="140"/>
        <end position="162"/>
    </location>
</feature>
<feature type="domain" description="Na+/H+ antiporter NhaC-like C-terminal" evidence="7">
    <location>
        <begin position="195"/>
        <end position="524"/>
    </location>
</feature>
<keyword evidence="3 6" id="KW-0812">Transmembrane</keyword>
<name>A0A845QJW9_9FIRM</name>
<feature type="transmembrane region" description="Helical" evidence="6">
    <location>
        <begin position="36"/>
        <end position="53"/>
    </location>
</feature>
<dbReference type="PANTHER" id="PTHR43478:SF1">
    <property type="entry name" value="NA+_H+ ANTIPORTER NHAC-LIKE C-TERMINAL DOMAIN-CONTAINING PROTEIN"/>
    <property type="match status" value="1"/>
</dbReference>
<feature type="transmembrane region" description="Helical" evidence="6">
    <location>
        <begin position="296"/>
        <end position="316"/>
    </location>
</feature>
<dbReference type="GO" id="GO:0005886">
    <property type="term" value="C:plasma membrane"/>
    <property type="evidence" value="ECO:0007669"/>
    <property type="project" value="UniProtKB-SubCell"/>
</dbReference>
<feature type="transmembrane region" description="Helical" evidence="6">
    <location>
        <begin position="100"/>
        <end position="119"/>
    </location>
</feature>
<comment type="caution">
    <text evidence="8">The sequence shown here is derived from an EMBL/GenBank/DDBJ whole genome shotgun (WGS) entry which is preliminary data.</text>
</comment>
<evidence type="ECO:0000256" key="6">
    <source>
        <dbReference type="SAM" id="Phobius"/>
    </source>
</evidence>
<evidence type="ECO:0000256" key="3">
    <source>
        <dbReference type="ARBA" id="ARBA00022692"/>
    </source>
</evidence>
<keyword evidence="5 6" id="KW-0472">Membrane</keyword>
<evidence type="ECO:0000256" key="5">
    <source>
        <dbReference type="ARBA" id="ARBA00023136"/>
    </source>
</evidence>
<evidence type="ECO:0000313" key="9">
    <source>
        <dbReference type="Proteomes" id="UP000446866"/>
    </source>
</evidence>
<dbReference type="Proteomes" id="UP000446866">
    <property type="component" value="Unassembled WGS sequence"/>
</dbReference>
<feature type="transmembrane region" description="Helical" evidence="6">
    <location>
        <begin position="404"/>
        <end position="432"/>
    </location>
</feature>
<feature type="transmembrane region" description="Helical" evidence="6">
    <location>
        <begin position="372"/>
        <end position="392"/>
    </location>
</feature>
<gene>
    <name evidence="8" type="ORF">D0435_08720</name>
</gene>
<comment type="subcellular location">
    <subcellularLocation>
        <location evidence="1">Cell membrane</location>
        <topology evidence="1">Multi-pass membrane protein</topology>
    </subcellularLocation>
</comment>
<keyword evidence="2" id="KW-1003">Cell membrane</keyword>
<proteinExistence type="predicted"/>
<evidence type="ECO:0000256" key="1">
    <source>
        <dbReference type="ARBA" id="ARBA00004651"/>
    </source>
</evidence>
<keyword evidence="4 6" id="KW-1133">Transmembrane helix</keyword>
<evidence type="ECO:0000259" key="7">
    <source>
        <dbReference type="Pfam" id="PF03553"/>
    </source>
</evidence>
<sequence>MKGKSISNRRWFLAAAFLIGMLVLTQFAFGEDGEETQYFGALSLITPFIAIVLSFITKQVVLSLAAAVFAGATIINGGNIFEGFLRTCDTYFVGTVADSWNASLMLFILAVGGMIAVMSRMGGMQAMAVAMAKKAQGTKNVLIMTWILGLIIFFEDIANSLIVGPTMRPVADEAKVSREKLSYVIDSTAGPVTDMAPISSWVAHEIGMITLAFTSISMEAANVYGIFLQTIPYRFYNIFAIAMVIIVVLMQRDYGPMYKAEKRARLTGKLYADNAKPMMSKELDAMNVAEGAPLRIYNAAIPILVFIFVTVAALWYTGGGMDAGFTLEGIATAFGNTDAASSILYSVIFTSILCIIMAVAQKIMTLREAIDVWLGGCKELLFTITILMLAWSTGSVMSELGTGAYISGLVGTAIPALLLPALLFVIACVMAFSTGTSYGTSGIMIPIAFPIAVGMSGGEVGSLAIVTIAAVTCGAVFGDHCSPISDTTIMSSMGSAADLMDHVKTQIPYAMTVAVVAILGFILAAAGLSPLIILPLGIVALAVIVRLIGKSTKLEDLEKEGSESV</sequence>
<dbReference type="PANTHER" id="PTHR43478">
    <property type="entry name" value="NA+/H+ ANTIPORTER-RELATED"/>
    <property type="match status" value="1"/>
</dbReference>
<keyword evidence="9" id="KW-1185">Reference proteome</keyword>
<feature type="transmembrane region" description="Helical" evidence="6">
    <location>
        <begin position="60"/>
        <end position="80"/>
    </location>
</feature>
<reference evidence="8 9" key="1">
    <citation type="submission" date="2018-08" db="EMBL/GenBank/DDBJ databases">
        <title>Murine metabolic-syndrome-specific gut microbial biobank.</title>
        <authorList>
            <person name="Liu C."/>
        </authorList>
    </citation>
    <scope>NUCLEOTIDE SEQUENCE [LARGE SCALE GENOMIC DNA]</scope>
    <source>
        <strain evidence="8 9">28</strain>
    </source>
</reference>
<feature type="transmembrane region" description="Helical" evidence="6">
    <location>
        <begin position="507"/>
        <end position="526"/>
    </location>
</feature>
<evidence type="ECO:0000313" key="8">
    <source>
        <dbReference type="EMBL" id="NBH61734.1"/>
    </source>
</evidence>
<dbReference type="EMBL" id="QXWK01000014">
    <property type="protein sequence ID" value="NBH61734.1"/>
    <property type="molecule type" value="Genomic_DNA"/>
</dbReference>
<accession>A0A845QJW9</accession>
<evidence type="ECO:0000256" key="4">
    <source>
        <dbReference type="ARBA" id="ARBA00022989"/>
    </source>
</evidence>
<feature type="transmembrane region" description="Helical" evidence="6">
    <location>
        <begin position="233"/>
        <end position="250"/>
    </location>
</feature>
<dbReference type="RefSeq" id="WP_160202018.1">
    <property type="nucleotide sequence ID" value="NZ_QXWK01000014.1"/>
</dbReference>
<dbReference type="AlphaFoldDB" id="A0A845QJW9"/>
<feature type="transmembrane region" description="Helical" evidence="6">
    <location>
        <begin position="532"/>
        <end position="549"/>
    </location>
</feature>
<organism evidence="8 9">
    <name type="scientific">Anaerotruncus colihominis</name>
    <dbReference type="NCBI Taxonomy" id="169435"/>
    <lineage>
        <taxon>Bacteria</taxon>
        <taxon>Bacillati</taxon>
        <taxon>Bacillota</taxon>
        <taxon>Clostridia</taxon>
        <taxon>Eubacteriales</taxon>
        <taxon>Oscillospiraceae</taxon>
        <taxon>Anaerotruncus</taxon>
    </lineage>
</organism>
<dbReference type="InterPro" id="IPR018461">
    <property type="entry name" value="Na/H_Antiport_NhaC-like_C"/>
</dbReference>
<feature type="transmembrane region" description="Helical" evidence="6">
    <location>
        <begin position="12"/>
        <end position="30"/>
    </location>
</feature>
<protein>
    <submittedName>
        <fullName evidence="8">Na+/H+ antiporter NhaC family protein</fullName>
    </submittedName>
</protein>
<dbReference type="Pfam" id="PF03553">
    <property type="entry name" value="Na_H_antiporter"/>
    <property type="match status" value="1"/>
</dbReference>
<evidence type="ECO:0000256" key="2">
    <source>
        <dbReference type="ARBA" id="ARBA00022475"/>
    </source>
</evidence>
<feature type="transmembrane region" description="Helical" evidence="6">
    <location>
        <begin position="343"/>
        <end position="360"/>
    </location>
</feature>